<dbReference type="InterPro" id="IPR010730">
    <property type="entry name" value="HET"/>
</dbReference>
<name>A0A2J6T783_9HELO</name>
<proteinExistence type="predicted"/>
<protein>
    <recommendedName>
        <fullName evidence="1">Heterokaryon incompatibility domain-containing protein</fullName>
    </recommendedName>
</protein>
<dbReference type="InParanoid" id="A0A2J6T783"/>
<dbReference type="Pfam" id="PF06985">
    <property type="entry name" value="HET"/>
    <property type="match status" value="1"/>
</dbReference>
<dbReference type="AlphaFoldDB" id="A0A2J6T783"/>
<organism evidence="2 3">
    <name type="scientific">Hyaloscypha bicolor E</name>
    <dbReference type="NCBI Taxonomy" id="1095630"/>
    <lineage>
        <taxon>Eukaryota</taxon>
        <taxon>Fungi</taxon>
        <taxon>Dikarya</taxon>
        <taxon>Ascomycota</taxon>
        <taxon>Pezizomycotina</taxon>
        <taxon>Leotiomycetes</taxon>
        <taxon>Helotiales</taxon>
        <taxon>Hyaloscyphaceae</taxon>
        <taxon>Hyaloscypha</taxon>
        <taxon>Hyaloscypha bicolor</taxon>
    </lineage>
</organism>
<sequence length="193" mass="22155">MNQGEAEQLSPGLPAVSERQGIKANNGRNLCATCAGLYPISDYGAESHYPVIPSRAIYTKLFVKQYRSWYDACLSDHSKYRHSSDSKVKPTRLIHLNGHSELDWQKESEYMGRIYANATLNLAATASVDNTEGLFHYRDSRVIKPFPVSINWRFWHLAYNKINDRKIHYEGIYYLQLGSIYEDVFTALLNKRG</sequence>
<dbReference type="EMBL" id="KZ613817">
    <property type="protein sequence ID" value="PMD58874.1"/>
    <property type="molecule type" value="Genomic_DNA"/>
</dbReference>
<keyword evidence="3" id="KW-1185">Reference proteome</keyword>
<evidence type="ECO:0000313" key="2">
    <source>
        <dbReference type="EMBL" id="PMD58874.1"/>
    </source>
</evidence>
<evidence type="ECO:0000259" key="1">
    <source>
        <dbReference type="Pfam" id="PF06985"/>
    </source>
</evidence>
<dbReference type="GeneID" id="36591305"/>
<feature type="domain" description="Heterokaryon incompatibility" evidence="1">
    <location>
        <begin position="101"/>
        <end position="150"/>
    </location>
</feature>
<dbReference type="RefSeq" id="XP_024735778.1">
    <property type="nucleotide sequence ID" value="XM_024883228.1"/>
</dbReference>
<evidence type="ECO:0000313" key="3">
    <source>
        <dbReference type="Proteomes" id="UP000235371"/>
    </source>
</evidence>
<gene>
    <name evidence="2" type="ORF">K444DRAFT_630534</name>
</gene>
<reference evidence="2 3" key="1">
    <citation type="submission" date="2016-04" db="EMBL/GenBank/DDBJ databases">
        <title>A degradative enzymes factory behind the ericoid mycorrhizal symbiosis.</title>
        <authorList>
            <consortium name="DOE Joint Genome Institute"/>
            <person name="Martino E."/>
            <person name="Morin E."/>
            <person name="Grelet G."/>
            <person name="Kuo A."/>
            <person name="Kohler A."/>
            <person name="Daghino S."/>
            <person name="Barry K."/>
            <person name="Choi C."/>
            <person name="Cichocki N."/>
            <person name="Clum A."/>
            <person name="Copeland A."/>
            <person name="Hainaut M."/>
            <person name="Haridas S."/>
            <person name="Labutti K."/>
            <person name="Lindquist E."/>
            <person name="Lipzen A."/>
            <person name="Khouja H.-R."/>
            <person name="Murat C."/>
            <person name="Ohm R."/>
            <person name="Olson A."/>
            <person name="Spatafora J."/>
            <person name="Veneault-Fourrey C."/>
            <person name="Henrissat B."/>
            <person name="Grigoriev I."/>
            <person name="Martin F."/>
            <person name="Perotto S."/>
        </authorList>
    </citation>
    <scope>NUCLEOTIDE SEQUENCE [LARGE SCALE GENOMIC DNA]</scope>
    <source>
        <strain evidence="2 3">E</strain>
    </source>
</reference>
<dbReference type="Proteomes" id="UP000235371">
    <property type="component" value="Unassembled WGS sequence"/>
</dbReference>
<accession>A0A2J6T783</accession>